<dbReference type="Gene3D" id="3.40.50.1820">
    <property type="entry name" value="alpha/beta hydrolase"/>
    <property type="match status" value="1"/>
</dbReference>
<dbReference type="OrthoDB" id="408373at2759"/>
<evidence type="ECO:0000313" key="5">
    <source>
        <dbReference type="EMBL" id="VFT78360.1"/>
    </source>
</evidence>
<feature type="domain" description="AB hydrolase-1" evidence="3">
    <location>
        <begin position="76"/>
        <end position="344"/>
    </location>
</feature>
<evidence type="ECO:0000259" key="3">
    <source>
        <dbReference type="Pfam" id="PF00561"/>
    </source>
</evidence>
<dbReference type="AlphaFoldDB" id="A0A485K4W8"/>
<dbReference type="GO" id="GO:0016787">
    <property type="term" value="F:hydrolase activity"/>
    <property type="evidence" value="ECO:0007669"/>
    <property type="project" value="UniProtKB-KW"/>
</dbReference>
<dbReference type="InterPro" id="IPR029058">
    <property type="entry name" value="AB_hydrolase_fold"/>
</dbReference>
<dbReference type="PANTHER" id="PTHR43329">
    <property type="entry name" value="EPOXIDE HYDROLASE"/>
    <property type="match status" value="1"/>
</dbReference>
<comment type="similarity">
    <text evidence="2">Belongs to the AB hydrolase superfamily. Epoxide hydrolase family.</text>
</comment>
<evidence type="ECO:0000313" key="4">
    <source>
        <dbReference type="EMBL" id="KAF0719292.1"/>
    </source>
</evidence>
<reference evidence="5 6" key="1">
    <citation type="submission" date="2019-03" db="EMBL/GenBank/DDBJ databases">
        <authorList>
            <person name="Gaulin E."/>
            <person name="Dumas B."/>
        </authorList>
    </citation>
    <scope>NUCLEOTIDE SEQUENCE [LARGE SCALE GENOMIC DNA]</scope>
    <source>
        <strain evidence="5">CBS 568.67</strain>
    </source>
</reference>
<dbReference type="Pfam" id="PF00561">
    <property type="entry name" value="Abhydrolase_1"/>
    <property type="match status" value="1"/>
</dbReference>
<dbReference type="InterPro" id="IPR000639">
    <property type="entry name" value="Epox_hydrolase-like"/>
</dbReference>
<dbReference type="InterPro" id="IPR000073">
    <property type="entry name" value="AB_hydrolase_1"/>
</dbReference>
<organism evidence="5 6">
    <name type="scientific">Aphanomyces stellatus</name>
    <dbReference type="NCBI Taxonomy" id="120398"/>
    <lineage>
        <taxon>Eukaryota</taxon>
        <taxon>Sar</taxon>
        <taxon>Stramenopiles</taxon>
        <taxon>Oomycota</taxon>
        <taxon>Saprolegniomycetes</taxon>
        <taxon>Saprolegniales</taxon>
        <taxon>Verrucalvaceae</taxon>
        <taxon>Aphanomyces</taxon>
    </lineage>
</organism>
<proteinExistence type="inferred from homology"/>
<accession>A0A485K4W8</accession>
<dbReference type="EMBL" id="VJMH01000080">
    <property type="protein sequence ID" value="KAF0719292.1"/>
    <property type="molecule type" value="Genomic_DNA"/>
</dbReference>
<gene>
    <name evidence="5" type="primary">Aste57867_1140</name>
    <name evidence="4" type="ORF">As57867_001139</name>
    <name evidence="5" type="ORF">ASTE57867_1140</name>
</gene>
<evidence type="ECO:0000313" key="6">
    <source>
        <dbReference type="Proteomes" id="UP000332933"/>
    </source>
</evidence>
<dbReference type="SUPFAM" id="SSF53474">
    <property type="entry name" value="alpha/beta-Hydrolases"/>
    <property type="match status" value="1"/>
</dbReference>
<dbReference type="PRINTS" id="PR00412">
    <property type="entry name" value="EPOXHYDRLASE"/>
</dbReference>
<dbReference type="EMBL" id="CAADRA010000080">
    <property type="protein sequence ID" value="VFT78360.1"/>
    <property type="molecule type" value="Genomic_DNA"/>
</dbReference>
<protein>
    <submittedName>
        <fullName evidence="5">Aste57867_1140 protein</fullName>
    </submittedName>
</protein>
<dbReference type="Proteomes" id="UP000332933">
    <property type="component" value="Unassembled WGS sequence"/>
</dbReference>
<evidence type="ECO:0000256" key="1">
    <source>
        <dbReference type="ARBA" id="ARBA00022801"/>
    </source>
</evidence>
<keyword evidence="6" id="KW-1185">Reference proteome</keyword>
<name>A0A485K4W8_9STRA</name>
<sequence length="364" mass="41301">MDFNNLHFNRYMDFPVAHVSSCCDVDFIFQFPNSSQMVYCHPAEPRPNDPSFNHQYATINGIRMHFIDVGPRDALPIVLVHGFPDTWWGWRNQIQVLRATYRVIVADNRGFGETESPANRHCYGRKTIAQDYASLLDHLDIPKAVFVGHDWGADFVWKMCLFQPERVVAVAAFCSPYLPRAPAFVPLQELAQVIPSLQYQLFFNQPNTPALLDLHVDKLLKLMFKVPLVRPKATFTENVMDVHALAFAADAPTIMSSDDFEFYVAHYRKSGFTGPLNWYKVLDLDWRDMAAVASSVITHPALFVAAGQDVAIPLSLSAGMEKYVPNLTRVVVEDASHWILWDSPDQVNHALVDWLAKITYKVCG</sequence>
<keyword evidence="1" id="KW-0378">Hydrolase</keyword>
<evidence type="ECO:0000256" key="2">
    <source>
        <dbReference type="ARBA" id="ARBA00038334"/>
    </source>
</evidence>
<reference evidence="4" key="2">
    <citation type="submission" date="2019-06" db="EMBL/GenBank/DDBJ databases">
        <title>Genomics analysis of Aphanomyces spp. identifies a new class of oomycete effector associated with host adaptation.</title>
        <authorList>
            <person name="Gaulin E."/>
        </authorList>
    </citation>
    <scope>NUCLEOTIDE SEQUENCE</scope>
    <source>
        <strain evidence="4">CBS 578.67</strain>
    </source>
</reference>